<feature type="domain" description="Partial AB-hydrolase lipase" evidence="2">
    <location>
        <begin position="54"/>
        <end position="108"/>
    </location>
</feature>
<feature type="domain" description="Partial AB-hydrolase lipase" evidence="2">
    <location>
        <begin position="467"/>
        <end position="520"/>
    </location>
</feature>
<reference evidence="4" key="1">
    <citation type="submission" date="2025-08" db="UniProtKB">
        <authorList>
            <consortium name="RefSeq"/>
        </authorList>
    </citation>
    <scope>IDENTIFICATION</scope>
    <source>
        <tissue evidence="4">Whole body</tissue>
    </source>
</reference>
<dbReference type="SUPFAM" id="SSF53474">
    <property type="entry name" value="alpha/beta-Hydrolases"/>
    <property type="match status" value="2"/>
</dbReference>
<name>A0ABM1IWN2_POLDO</name>
<dbReference type="Gene3D" id="3.40.50.1820">
    <property type="entry name" value="alpha/beta hydrolase"/>
    <property type="match status" value="2"/>
</dbReference>
<accession>A0ABM1IWN2</accession>
<keyword evidence="1" id="KW-1133">Transmembrane helix</keyword>
<dbReference type="InterPro" id="IPR006693">
    <property type="entry name" value="AB_hydrolase_lipase"/>
</dbReference>
<proteinExistence type="predicted"/>
<dbReference type="PANTHER" id="PTHR11005">
    <property type="entry name" value="LYSOSOMAL ACID LIPASE-RELATED"/>
    <property type="match status" value="1"/>
</dbReference>
<evidence type="ECO:0000313" key="4">
    <source>
        <dbReference type="RefSeq" id="XP_015184619.1"/>
    </source>
</evidence>
<sequence length="824" mass="94545">MKTIYLYLFIICILIFEVKTSVHIPNVQMIEKFMTLNNSVLNNESYNPYVDLSTPEIIRMEGYPSEGHTISTEDGYLLTLHRIPGKLKSHPILLQHGLLSSSADWVLTGPRKSLAFILADYGYDVWLGNFRGNTYSRAHKSLSPNDAKFWDFSWHEMGIYDLPAMISYITNLKQSNLTYIGHSMGTTSFYVMSRLRSDIASKVQMMFSLAPVAYMKHIKSPLRLLAPFARDLKSVIHFLGEDEFLPHDKLTKYFAKYGCDIDNLEHKMCSNILFAIFGFDKSQFNYSLIPVIFGHVPAGASVKTIVHFAQEIQSGKFQQFDYGPEQNLKIYNSTEPPNYDTSKISVPIILFYANNDWCASVKDVLRLYSELNNVIDIYKIPYTQFNHMDFLWAIEAPNFVYSKILRAMKDIIKMRLIFVYFCTIYILVNFVECLEDISINNEVLDMFELSNYIDFNGKHNPDVDLNTEQLITKYGYPSETHIVVTEDYYLLTLHRIRGKPNSHPVLVQHGLLASSADWVIPGPKKGLAYLLADDGYDVWLGNFRGNTYSRAHQNLSPNDAKFWDFSWHEMGIYDLPAMITYITNLKQSNLTYIGHSMGSTAFYVMSTMRSDLTSRIKMMFSLGPAIYLSQMKSPARYFAPFSNNLQFLTRLFGQNEFLPQSSVIKFLVKYGCDLSSLGTAVCSNIVFLLAGFDKAQMNTTLLPVILSHAPAGASTKTLIHFLQEVKSAKFRQFDYGTKKNRQMYNSIIPPEYNISTITVPIALYYGSNDWFINVKDLFKVSKELKNVIDVYKVPFEKFNHVDFMWAVDAPKLVYSRILRTMKGD</sequence>
<feature type="transmembrane region" description="Helical" evidence="1">
    <location>
        <begin position="6"/>
        <end position="24"/>
    </location>
</feature>
<evidence type="ECO:0000259" key="2">
    <source>
        <dbReference type="Pfam" id="PF04083"/>
    </source>
</evidence>
<dbReference type="GeneID" id="107070697"/>
<dbReference type="Proteomes" id="UP000694924">
    <property type="component" value="Unplaced"/>
</dbReference>
<keyword evidence="1" id="KW-0812">Transmembrane</keyword>
<evidence type="ECO:0000256" key="1">
    <source>
        <dbReference type="SAM" id="Phobius"/>
    </source>
</evidence>
<keyword evidence="3" id="KW-1185">Reference proteome</keyword>
<keyword evidence="1" id="KW-0472">Membrane</keyword>
<dbReference type="RefSeq" id="XP_015184619.1">
    <property type="nucleotide sequence ID" value="XM_015329133.1"/>
</dbReference>
<organism evidence="3 4">
    <name type="scientific">Polistes dominula</name>
    <name type="common">European paper wasp</name>
    <name type="synonym">Vespa dominula</name>
    <dbReference type="NCBI Taxonomy" id="743375"/>
    <lineage>
        <taxon>Eukaryota</taxon>
        <taxon>Metazoa</taxon>
        <taxon>Ecdysozoa</taxon>
        <taxon>Arthropoda</taxon>
        <taxon>Hexapoda</taxon>
        <taxon>Insecta</taxon>
        <taxon>Pterygota</taxon>
        <taxon>Neoptera</taxon>
        <taxon>Endopterygota</taxon>
        <taxon>Hymenoptera</taxon>
        <taxon>Apocrita</taxon>
        <taxon>Aculeata</taxon>
        <taxon>Vespoidea</taxon>
        <taxon>Vespidae</taxon>
        <taxon>Polistinae</taxon>
        <taxon>Polistini</taxon>
        <taxon>Polistes</taxon>
    </lineage>
</organism>
<dbReference type="Pfam" id="PF04083">
    <property type="entry name" value="Abhydro_lipase"/>
    <property type="match status" value="2"/>
</dbReference>
<evidence type="ECO:0000313" key="3">
    <source>
        <dbReference type="Proteomes" id="UP000694924"/>
    </source>
</evidence>
<gene>
    <name evidence="4" type="primary">LOC107070697</name>
</gene>
<dbReference type="InterPro" id="IPR029058">
    <property type="entry name" value="AB_hydrolase_fold"/>
</dbReference>
<protein>
    <submittedName>
        <fullName evidence="4">Uncharacterized protein LOC107070697</fullName>
    </submittedName>
</protein>